<organism evidence="2 3">
    <name type="scientific">Aquarana catesbeiana</name>
    <name type="common">American bullfrog</name>
    <name type="synonym">Rana catesbeiana</name>
    <dbReference type="NCBI Taxonomy" id="8400"/>
    <lineage>
        <taxon>Eukaryota</taxon>
        <taxon>Metazoa</taxon>
        <taxon>Chordata</taxon>
        <taxon>Craniata</taxon>
        <taxon>Vertebrata</taxon>
        <taxon>Euteleostomi</taxon>
        <taxon>Amphibia</taxon>
        <taxon>Batrachia</taxon>
        <taxon>Anura</taxon>
        <taxon>Neobatrachia</taxon>
        <taxon>Ranoidea</taxon>
        <taxon>Ranidae</taxon>
        <taxon>Aquarana</taxon>
    </lineage>
</organism>
<dbReference type="Pfam" id="PF08152">
    <property type="entry name" value="GUCT"/>
    <property type="match status" value="1"/>
</dbReference>
<evidence type="ECO:0000313" key="3">
    <source>
        <dbReference type="Proteomes" id="UP000228934"/>
    </source>
</evidence>
<dbReference type="GO" id="GO:0003724">
    <property type="term" value="F:RNA helicase activity"/>
    <property type="evidence" value="ECO:0007669"/>
    <property type="project" value="UniProtKB-EC"/>
</dbReference>
<dbReference type="GO" id="GO:0005524">
    <property type="term" value="F:ATP binding"/>
    <property type="evidence" value="ECO:0007669"/>
    <property type="project" value="InterPro"/>
</dbReference>
<dbReference type="GO" id="GO:0016787">
    <property type="term" value="F:hydrolase activity"/>
    <property type="evidence" value="ECO:0007669"/>
    <property type="project" value="UniProtKB-KW"/>
</dbReference>
<dbReference type="Proteomes" id="UP000228934">
    <property type="component" value="Unassembled WGS sequence"/>
</dbReference>
<proteinExistence type="predicted"/>
<dbReference type="EMBL" id="KV962749">
    <property type="protein sequence ID" value="PIO23257.1"/>
    <property type="molecule type" value="Genomic_DNA"/>
</dbReference>
<dbReference type="OrthoDB" id="4255at2759"/>
<protein>
    <recommendedName>
        <fullName evidence="1">GUCT domain-containing protein</fullName>
    </recommendedName>
</protein>
<feature type="domain" description="GUCT" evidence="1">
    <location>
        <begin position="4"/>
        <end position="80"/>
    </location>
</feature>
<sequence length="198" mass="22862">MYCALQGYITVVLKTSVPIHTLSYVWRAIKEQMGEEIDSQIYRMCLLKDAMGVCFDVKEDTLKTFQGGLKAPRFRKVALKQASLLREQRALSMIPGKIQGVGSFLWQLSSQRFKNQGETKKVHVVEEADHLTDATTEIHHTEAEIEEEADEEVLEGGIRTLSEFELNLLFFNFNIHEDQHCPTYLFFYYQMLTMPLAF</sequence>
<dbReference type="AlphaFoldDB" id="A0A2G9R5V7"/>
<evidence type="ECO:0000259" key="1">
    <source>
        <dbReference type="Pfam" id="PF08152"/>
    </source>
</evidence>
<reference evidence="3" key="1">
    <citation type="journal article" date="2017" name="Nat. Commun.">
        <title>The North American bullfrog draft genome provides insight into hormonal regulation of long noncoding RNA.</title>
        <authorList>
            <person name="Hammond S.A."/>
            <person name="Warren R.L."/>
            <person name="Vandervalk B.P."/>
            <person name="Kucuk E."/>
            <person name="Khan H."/>
            <person name="Gibb E.A."/>
            <person name="Pandoh P."/>
            <person name="Kirk H."/>
            <person name="Zhao Y."/>
            <person name="Jones M."/>
            <person name="Mungall A.J."/>
            <person name="Coope R."/>
            <person name="Pleasance S."/>
            <person name="Moore R.A."/>
            <person name="Holt R.A."/>
            <person name="Round J.M."/>
            <person name="Ohora S."/>
            <person name="Walle B.V."/>
            <person name="Veldhoen N."/>
            <person name="Helbing C.C."/>
            <person name="Birol I."/>
        </authorList>
    </citation>
    <scope>NUCLEOTIDE SEQUENCE [LARGE SCALE GENOMIC DNA]</scope>
</reference>
<dbReference type="InterPro" id="IPR035979">
    <property type="entry name" value="RBD_domain_sf"/>
</dbReference>
<name>A0A2G9R5V7_AQUCT</name>
<dbReference type="SUPFAM" id="SSF54928">
    <property type="entry name" value="RNA-binding domain, RBD"/>
    <property type="match status" value="1"/>
</dbReference>
<gene>
    <name evidence="2" type="ORF">AB205_0127390</name>
</gene>
<evidence type="ECO:0000313" key="2">
    <source>
        <dbReference type="EMBL" id="PIO23257.1"/>
    </source>
</evidence>
<accession>A0A2G9R5V7</accession>
<dbReference type="Gene3D" id="3.30.70.2280">
    <property type="match status" value="1"/>
</dbReference>
<dbReference type="GO" id="GO:0003723">
    <property type="term" value="F:RNA binding"/>
    <property type="evidence" value="ECO:0007669"/>
    <property type="project" value="UniProtKB-KW"/>
</dbReference>
<keyword evidence="3" id="KW-1185">Reference proteome</keyword>
<dbReference type="InterPro" id="IPR012562">
    <property type="entry name" value="GUCT"/>
</dbReference>